<feature type="coiled-coil region" evidence="1">
    <location>
        <begin position="250"/>
        <end position="277"/>
    </location>
</feature>
<evidence type="ECO:0000256" key="1">
    <source>
        <dbReference type="SAM" id="Coils"/>
    </source>
</evidence>
<keyword evidence="4" id="KW-1185">Reference proteome</keyword>
<dbReference type="InterPro" id="IPR002999">
    <property type="entry name" value="Tudor"/>
</dbReference>
<dbReference type="EMBL" id="LDAU01000032">
    <property type="protein sequence ID" value="KRX10273.1"/>
    <property type="molecule type" value="Genomic_DNA"/>
</dbReference>
<dbReference type="OrthoDB" id="79171at2759"/>
<keyword evidence="1" id="KW-0175">Coiled coil</keyword>
<evidence type="ECO:0000313" key="3">
    <source>
        <dbReference type="EMBL" id="KRX10273.1"/>
    </source>
</evidence>
<feature type="coiled-coil region" evidence="1">
    <location>
        <begin position="56"/>
        <end position="90"/>
    </location>
</feature>
<dbReference type="CDD" id="cd04508">
    <property type="entry name" value="Tudor_SF"/>
    <property type="match status" value="1"/>
</dbReference>
<dbReference type="Gene3D" id="2.30.30.140">
    <property type="match status" value="2"/>
</dbReference>
<organism evidence="3 4">
    <name type="scientific">Pseudocohnilembus persalinus</name>
    <name type="common">Ciliate</name>
    <dbReference type="NCBI Taxonomy" id="266149"/>
    <lineage>
        <taxon>Eukaryota</taxon>
        <taxon>Sar</taxon>
        <taxon>Alveolata</taxon>
        <taxon>Ciliophora</taxon>
        <taxon>Intramacronucleata</taxon>
        <taxon>Oligohymenophorea</taxon>
        <taxon>Scuticociliatia</taxon>
        <taxon>Philasterida</taxon>
        <taxon>Pseudocohnilembidae</taxon>
        <taxon>Pseudocohnilembus</taxon>
    </lineage>
</organism>
<dbReference type="InterPro" id="IPR008395">
    <property type="entry name" value="Agenet-like_dom"/>
</dbReference>
<dbReference type="SMART" id="SM00333">
    <property type="entry name" value="TUDOR"/>
    <property type="match status" value="2"/>
</dbReference>
<dbReference type="Proteomes" id="UP000054937">
    <property type="component" value="Unassembled WGS sequence"/>
</dbReference>
<dbReference type="OMA" id="IGRTCSF"/>
<dbReference type="SUPFAM" id="SSF63748">
    <property type="entry name" value="Tudor/PWWP/MBT"/>
    <property type="match status" value="2"/>
</dbReference>
<feature type="domain" description="Tudor" evidence="2">
    <location>
        <begin position="161"/>
        <end position="219"/>
    </location>
</feature>
<protein>
    <recommendedName>
        <fullName evidence="2">Tudor domain-containing protein</fullName>
    </recommendedName>
</protein>
<gene>
    <name evidence="3" type="ORF">PPERSA_09657</name>
</gene>
<accession>A0A0V0R6Z4</accession>
<sequence length="335" mass="39726">MEPTKKVKTSEQNKGEVQALAPIQTEKIDENQLIEEYKQLITYKQNYLKLQTIIKLEQDKSQLEELQNMEREINQAIMQQEETIKQSQNNDYFKYNTDILQEEHVGRLAKVQYQQDNKWYHAVILQLDQHQQQADIQFIGYKDILNVHSIYVKLMKKPDYTYFQEGTQCECIYSDDGRYHPCVIEKVLDNEKYIVKYDKKEIKEQVTLCHLRESKKNTNQGQKKRTFEDLTEFKVPENLKILPNDNEKQKSQKKNKIKALKQQFKQAVLEKEAQEKQNKWNNFKKQKKQNNNSIFSTTDRVGSKVGVMNSGKGMTGFGIKDRLKLEDNSHLSRQF</sequence>
<proteinExistence type="predicted"/>
<comment type="caution">
    <text evidence="3">The sequence shown here is derived from an EMBL/GenBank/DDBJ whole genome shotgun (WGS) entry which is preliminary data.</text>
</comment>
<evidence type="ECO:0000259" key="2">
    <source>
        <dbReference type="SMART" id="SM00333"/>
    </source>
</evidence>
<dbReference type="AlphaFoldDB" id="A0A0V0R6Z4"/>
<feature type="domain" description="Tudor" evidence="2">
    <location>
        <begin position="101"/>
        <end position="160"/>
    </location>
</feature>
<dbReference type="InParanoid" id="A0A0V0R6Z4"/>
<evidence type="ECO:0000313" key="4">
    <source>
        <dbReference type="Proteomes" id="UP000054937"/>
    </source>
</evidence>
<dbReference type="Pfam" id="PF05641">
    <property type="entry name" value="Agenet"/>
    <property type="match status" value="1"/>
</dbReference>
<name>A0A0V0R6Z4_PSEPJ</name>
<reference evidence="3 4" key="1">
    <citation type="journal article" date="2015" name="Sci. Rep.">
        <title>Genome of the facultative scuticociliatosis pathogen Pseudocohnilembus persalinus provides insight into its virulence through horizontal gene transfer.</title>
        <authorList>
            <person name="Xiong J."/>
            <person name="Wang G."/>
            <person name="Cheng J."/>
            <person name="Tian M."/>
            <person name="Pan X."/>
            <person name="Warren A."/>
            <person name="Jiang C."/>
            <person name="Yuan D."/>
            <person name="Miao W."/>
        </authorList>
    </citation>
    <scope>NUCLEOTIDE SEQUENCE [LARGE SCALE GENOMIC DNA]</scope>
    <source>
        <strain evidence="3">36N120E</strain>
    </source>
</reference>